<feature type="transmembrane region" description="Helical" evidence="1">
    <location>
        <begin position="76"/>
        <end position="100"/>
    </location>
</feature>
<gene>
    <name evidence="2" type="ORF">Tci_028476</name>
</gene>
<organism evidence="2">
    <name type="scientific">Tanacetum cinerariifolium</name>
    <name type="common">Dalmatian daisy</name>
    <name type="synonym">Chrysanthemum cinerariifolium</name>
    <dbReference type="NCBI Taxonomy" id="118510"/>
    <lineage>
        <taxon>Eukaryota</taxon>
        <taxon>Viridiplantae</taxon>
        <taxon>Streptophyta</taxon>
        <taxon>Embryophyta</taxon>
        <taxon>Tracheophyta</taxon>
        <taxon>Spermatophyta</taxon>
        <taxon>Magnoliopsida</taxon>
        <taxon>eudicotyledons</taxon>
        <taxon>Gunneridae</taxon>
        <taxon>Pentapetalae</taxon>
        <taxon>asterids</taxon>
        <taxon>campanulids</taxon>
        <taxon>Asterales</taxon>
        <taxon>Asteraceae</taxon>
        <taxon>Asteroideae</taxon>
        <taxon>Anthemideae</taxon>
        <taxon>Anthemidinae</taxon>
        <taxon>Tanacetum</taxon>
    </lineage>
</organism>
<feature type="transmembrane region" description="Helical" evidence="1">
    <location>
        <begin position="120"/>
        <end position="140"/>
    </location>
</feature>
<evidence type="ECO:0000256" key="1">
    <source>
        <dbReference type="SAM" id="Phobius"/>
    </source>
</evidence>
<accession>A0A6L2L4A9</accession>
<proteinExistence type="predicted"/>
<keyword evidence="1" id="KW-0812">Transmembrane</keyword>
<reference evidence="2" key="1">
    <citation type="journal article" date="2019" name="Sci. Rep.">
        <title>Draft genome of Tanacetum cinerariifolium, the natural source of mosquito coil.</title>
        <authorList>
            <person name="Yamashiro T."/>
            <person name="Shiraishi A."/>
            <person name="Satake H."/>
            <person name="Nakayama K."/>
        </authorList>
    </citation>
    <scope>NUCLEOTIDE SEQUENCE</scope>
</reference>
<protein>
    <submittedName>
        <fullName evidence="2">Uncharacterized protein</fullName>
    </submittedName>
</protein>
<dbReference type="AlphaFoldDB" id="A0A6L2L4A9"/>
<dbReference type="EMBL" id="BKCJ010003672">
    <property type="protein sequence ID" value="GEU56498.1"/>
    <property type="molecule type" value="Genomic_DNA"/>
</dbReference>
<keyword evidence="1" id="KW-0472">Membrane</keyword>
<sequence length="209" mass="24037">MAAMVMVAWVRIPVENRGSENEGCYIHDVLFRVFERLYLGGAFTLTQPWWSFRFDVYSILGPTLYTILKAVTKTTILCAVLVLCSFDPLTFGPLCGLFFLSSSYHNSERNGKSIRFIQNFHYYYLLAPVVCVVQVMMILYDQKTGRILSSNVITFSSMYSKRFQLKPRPVSWLNNRTKNVDAAVAGSRDYRRYRRIPCSLSYLIREGGG</sequence>
<keyword evidence="1" id="KW-1133">Transmembrane helix</keyword>
<comment type="caution">
    <text evidence="2">The sequence shown here is derived from an EMBL/GenBank/DDBJ whole genome shotgun (WGS) entry which is preliminary data.</text>
</comment>
<name>A0A6L2L4A9_TANCI</name>
<evidence type="ECO:0000313" key="2">
    <source>
        <dbReference type="EMBL" id="GEU56498.1"/>
    </source>
</evidence>